<dbReference type="Gene3D" id="3.30.70.960">
    <property type="entry name" value="SEA domain"/>
    <property type="match status" value="1"/>
</dbReference>
<evidence type="ECO:0000313" key="2">
    <source>
        <dbReference type="Ensembl" id="ENSGACP00000025687.1"/>
    </source>
</evidence>
<evidence type="ECO:0000259" key="1">
    <source>
        <dbReference type="PROSITE" id="PS50024"/>
    </source>
</evidence>
<reference evidence="2" key="2">
    <citation type="submission" date="2024-04" db="UniProtKB">
        <authorList>
            <consortium name="Ensembl"/>
        </authorList>
    </citation>
    <scope>IDENTIFICATION</scope>
</reference>
<dbReference type="AlphaFoldDB" id="G3Q727"/>
<name>G3Q727_GASAC</name>
<dbReference type="PROSITE" id="PS50024">
    <property type="entry name" value="SEA"/>
    <property type="match status" value="1"/>
</dbReference>
<dbReference type="Bgee" id="ENSGACG00000019432">
    <property type="expression patterns" value="Expressed in pharyngeal gill and 1 other cell type or tissue"/>
</dbReference>
<protein>
    <recommendedName>
        <fullName evidence="1">SEA domain-containing protein</fullName>
    </recommendedName>
</protein>
<dbReference type="Ensembl" id="ENSGACT00000025737.1">
    <property type="protein sequence ID" value="ENSGACP00000025687.1"/>
    <property type="gene ID" value="ENSGACG00000019432.1"/>
</dbReference>
<proteinExistence type="predicted"/>
<sequence>ATRTPPTTTIAVVPTSPAAVTSEAVTTRRLTFRSAGETFTTDLLNPSSAAFQRRASLITSTLVPFYQRAFTAFRTLTVTSFRNGSIINNMDITFASASVPNGTQIGNVLIQAASTITAFNVDLNSIVVDGSQVSSGVSHKISLITASFLVLSSWILSNQQ</sequence>
<feature type="domain" description="SEA" evidence="1">
    <location>
        <begin position="24"/>
        <end position="133"/>
    </location>
</feature>
<dbReference type="SUPFAM" id="SSF82671">
    <property type="entry name" value="SEA domain"/>
    <property type="match status" value="1"/>
</dbReference>
<organism evidence="2">
    <name type="scientific">Gasterosteus aculeatus</name>
    <name type="common">Three-spined stickleback</name>
    <dbReference type="NCBI Taxonomy" id="69293"/>
    <lineage>
        <taxon>Eukaryota</taxon>
        <taxon>Metazoa</taxon>
        <taxon>Chordata</taxon>
        <taxon>Craniata</taxon>
        <taxon>Vertebrata</taxon>
        <taxon>Euteleostomi</taxon>
        <taxon>Actinopterygii</taxon>
        <taxon>Neopterygii</taxon>
        <taxon>Teleostei</taxon>
        <taxon>Neoteleostei</taxon>
        <taxon>Acanthomorphata</taxon>
        <taxon>Eupercaria</taxon>
        <taxon>Perciformes</taxon>
        <taxon>Cottioidei</taxon>
        <taxon>Gasterosteales</taxon>
        <taxon>Gasterosteidae</taxon>
        <taxon>Gasterosteus</taxon>
    </lineage>
</organism>
<reference evidence="2" key="1">
    <citation type="submission" date="2006-01" db="EMBL/GenBank/DDBJ databases">
        <authorList>
            <person name="Lindblad-Toh K."/>
            <person name="Mauceli E."/>
            <person name="Grabherr M."/>
            <person name="Chang J.L."/>
            <person name="Lander E.S."/>
        </authorList>
    </citation>
    <scope>NUCLEOTIDE SEQUENCE [LARGE SCALE GENOMIC DNA]</scope>
</reference>
<dbReference type="Pfam" id="PF01390">
    <property type="entry name" value="SEA"/>
    <property type="match status" value="1"/>
</dbReference>
<dbReference type="InterPro" id="IPR000082">
    <property type="entry name" value="SEA_dom"/>
</dbReference>
<dbReference type="InterPro" id="IPR036364">
    <property type="entry name" value="SEA_dom_sf"/>
</dbReference>
<dbReference type="SMART" id="SM00200">
    <property type="entry name" value="SEA"/>
    <property type="match status" value="1"/>
</dbReference>
<accession>G3Q727</accession>